<proteinExistence type="predicted"/>
<name>A0A346LU87_SUFV1</name>
<sequence length="329" mass="35278">MQIKLRGRVQIVIGKTRIAKTNDVSSDFAIALGKTVLSGTLGGYGYGSGFALPTQVVIVLLNNNAVVTTISTNITKFNDQITTNGELTSVTFVGSDATPVQYTFNQLELYTVVQNTLYLKIATVTLQNPLTKNINDIVNVTWTEEIISSSSLINFTNTQQACSQCSTTCNTSTLSQASNTASVVNLVWALLIIPNANTIVSQISTPLSSYITQVYTYYLANNKLPNILGITNIILTDQCLNVIENASIVSPIITYGLTGTEAIVSLAVFITPAQSVYYALPVFTIQGVLSAFLGIVQVQNPSQITAGQISIILQIPYGSSTLQALNINE</sequence>
<dbReference type="Proteomes" id="UP000263690">
    <property type="component" value="Segment"/>
</dbReference>
<reference evidence="1" key="1">
    <citation type="journal article" date="2018" name="Nat. Commun.">
        <title>Structural conservation in a membrane-enveloped filamentous virus infecting a hyperthermophilic acidophile.</title>
        <authorList>
            <person name="Liu Y."/>
            <person name="Osinski T."/>
            <person name="Wang F."/>
            <person name="Krupovic M."/>
            <person name="Schouten S."/>
            <person name="Kasson P."/>
            <person name="Prangishvili D."/>
            <person name="Egelman E.H."/>
        </authorList>
    </citation>
    <scope>NUCLEOTIDE SEQUENCE [LARGE SCALE GENOMIC DNA]</scope>
    <source>
        <strain evidence="1">S48</strain>
    </source>
</reference>
<organism evidence="1">
    <name type="scientific">Sulfolobus filamentous virus 1</name>
    <name type="common">SFV1</name>
    <name type="synonym">Sulfolobus virus SFV-1</name>
    <dbReference type="NCBI Taxonomy" id="2304198"/>
    <lineage>
        <taxon>Viruses</taxon>
        <taxon>Adnaviria</taxon>
        <taxon>Zilligvirae</taxon>
        <taxon>Taleaviricota</taxon>
        <taxon>Tokiviricetes</taxon>
        <taxon>Ligamenvirales</taxon>
        <taxon>Lipothrixviridae</taxon>
        <taxon>Alphalipothrixvirus</taxon>
        <taxon>Alphalipothrixvirus beppuense</taxon>
    </lineage>
</organism>
<gene>
    <name evidence="1" type="ORF">SFV1gp48</name>
</gene>
<protein>
    <submittedName>
        <fullName evidence="1">Uncharacterized protein</fullName>
    </submittedName>
</protein>
<accession>A0A346LU87</accession>
<keyword evidence="2" id="KW-1185">Reference proteome</keyword>
<evidence type="ECO:0000313" key="1">
    <source>
        <dbReference type="EMBL" id="AXQ00130.1"/>
    </source>
</evidence>
<organismHost>
    <name type="scientific">Saccharolobus shibatae</name>
    <dbReference type="NCBI Taxonomy" id="2286"/>
</organismHost>
<evidence type="ECO:0000313" key="2">
    <source>
        <dbReference type="Proteomes" id="UP000263690"/>
    </source>
</evidence>
<dbReference type="EMBL" id="MH447526">
    <property type="protein sequence ID" value="AXQ00130.1"/>
    <property type="molecule type" value="Genomic_DNA"/>
</dbReference>